<dbReference type="RefSeq" id="XP_003117294.2">
    <property type="nucleotide sequence ID" value="XM_003117246.2"/>
</dbReference>
<dbReference type="AlphaFoldDB" id="A0A6A5HDP5"/>
<evidence type="ECO:0000313" key="3">
    <source>
        <dbReference type="Proteomes" id="UP000483820"/>
    </source>
</evidence>
<organism evidence="2 3">
    <name type="scientific">Caenorhabditis remanei</name>
    <name type="common">Caenorhabditis vulgaris</name>
    <dbReference type="NCBI Taxonomy" id="31234"/>
    <lineage>
        <taxon>Eukaryota</taxon>
        <taxon>Metazoa</taxon>
        <taxon>Ecdysozoa</taxon>
        <taxon>Nematoda</taxon>
        <taxon>Chromadorea</taxon>
        <taxon>Rhabditida</taxon>
        <taxon>Rhabditina</taxon>
        <taxon>Rhabditomorpha</taxon>
        <taxon>Rhabditoidea</taxon>
        <taxon>Rhabditidae</taxon>
        <taxon>Peloderinae</taxon>
        <taxon>Caenorhabditis</taxon>
    </lineage>
</organism>
<proteinExistence type="predicted"/>
<protein>
    <submittedName>
        <fullName evidence="2">Uncharacterized protein</fullName>
    </submittedName>
</protein>
<evidence type="ECO:0000256" key="1">
    <source>
        <dbReference type="SAM" id="MobiDB-lite"/>
    </source>
</evidence>
<dbReference type="KEGG" id="crq:GCK72_005209"/>
<dbReference type="CTD" id="9821889"/>
<comment type="caution">
    <text evidence="2">The sequence shown here is derived from an EMBL/GenBank/DDBJ whole genome shotgun (WGS) entry which is preliminary data.</text>
</comment>
<sequence>MSQSFIVMDDTNGLKRVIHQLAEHLGAPIYISNVLQEPRGNHQPAEQRPEPNPATFRVVARPGTGA</sequence>
<dbReference type="Proteomes" id="UP000483820">
    <property type="component" value="Chromosome II"/>
</dbReference>
<dbReference type="GeneID" id="9821889"/>
<reference evidence="2 3" key="1">
    <citation type="submission" date="2019-12" db="EMBL/GenBank/DDBJ databases">
        <title>Chromosome-level assembly of the Caenorhabditis remanei genome.</title>
        <authorList>
            <person name="Teterina A.A."/>
            <person name="Willis J.H."/>
            <person name="Phillips P.C."/>
        </authorList>
    </citation>
    <scope>NUCLEOTIDE SEQUENCE [LARGE SCALE GENOMIC DNA]</scope>
    <source>
        <strain evidence="2 3">PX506</strain>
        <tissue evidence="2">Whole organism</tissue>
    </source>
</reference>
<accession>A0A6A5HDP5</accession>
<dbReference type="EMBL" id="WUAV01000002">
    <property type="protein sequence ID" value="KAF1765257.1"/>
    <property type="molecule type" value="Genomic_DNA"/>
</dbReference>
<name>A0A6A5HDP5_CAERE</name>
<gene>
    <name evidence="2" type="ORF">GCK72_005209</name>
</gene>
<feature type="region of interest" description="Disordered" evidence="1">
    <location>
        <begin position="36"/>
        <end position="66"/>
    </location>
</feature>
<evidence type="ECO:0000313" key="2">
    <source>
        <dbReference type="EMBL" id="KAF1765257.1"/>
    </source>
</evidence>